<organism evidence="3 4">
    <name type="scientific">Vitrella brassicaformis (strain CCMP3155)</name>
    <dbReference type="NCBI Taxonomy" id="1169540"/>
    <lineage>
        <taxon>Eukaryota</taxon>
        <taxon>Sar</taxon>
        <taxon>Alveolata</taxon>
        <taxon>Colpodellida</taxon>
        <taxon>Vitrellaceae</taxon>
        <taxon>Vitrella</taxon>
    </lineage>
</organism>
<keyword evidence="1" id="KW-0040">ANK repeat</keyword>
<evidence type="ECO:0000313" key="4">
    <source>
        <dbReference type="Proteomes" id="UP000041254"/>
    </source>
</evidence>
<dbReference type="EMBL" id="CDMY01000544">
    <property type="protein sequence ID" value="CEM21893.1"/>
    <property type="molecule type" value="Genomic_DNA"/>
</dbReference>
<dbReference type="PANTHER" id="PTHR24121">
    <property type="entry name" value="NO MECHANORECEPTOR POTENTIAL C, ISOFORM D-RELATED"/>
    <property type="match status" value="1"/>
</dbReference>
<dbReference type="STRING" id="1169540.A0A0G4G2C2"/>
<dbReference type="SUPFAM" id="SSF48403">
    <property type="entry name" value="Ankyrin repeat"/>
    <property type="match status" value="1"/>
</dbReference>
<dbReference type="PROSITE" id="PS50088">
    <property type="entry name" value="ANK_REPEAT"/>
    <property type="match status" value="2"/>
</dbReference>
<feature type="repeat" description="ANK" evidence="1">
    <location>
        <begin position="194"/>
        <end position="218"/>
    </location>
</feature>
<evidence type="ECO:0000313" key="3">
    <source>
        <dbReference type="EMBL" id="CEM21893.1"/>
    </source>
</evidence>
<dbReference type="Gene3D" id="1.25.40.20">
    <property type="entry name" value="Ankyrin repeat-containing domain"/>
    <property type="match status" value="1"/>
</dbReference>
<dbReference type="Pfam" id="PF12796">
    <property type="entry name" value="Ank_2"/>
    <property type="match status" value="1"/>
</dbReference>
<dbReference type="PROSITE" id="PS50297">
    <property type="entry name" value="ANK_REP_REGION"/>
    <property type="match status" value="2"/>
</dbReference>
<feature type="repeat" description="ANK" evidence="1">
    <location>
        <begin position="229"/>
        <end position="251"/>
    </location>
</feature>
<feature type="region of interest" description="Disordered" evidence="2">
    <location>
        <begin position="1"/>
        <end position="29"/>
    </location>
</feature>
<dbReference type="PhylomeDB" id="A0A0G4G2C2"/>
<dbReference type="SMART" id="SM00248">
    <property type="entry name" value="ANK"/>
    <property type="match status" value="4"/>
</dbReference>
<feature type="compositionally biased region" description="Basic residues" evidence="2">
    <location>
        <begin position="1"/>
        <end position="11"/>
    </location>
</feature>
<name>A0A0G4G2C2_VITBC</name>
<dbReference type="OrthoDB" id="432182at2759"/>
<keyword evidence="4" id="KW-1185">Reference proteome</keyword>
<sequence>MLALLRTHRSPRVQGQEGGSVRDGHRRPSGVDEACYIQLPRVDEGDAAAQQAIHHIQTDHPKMASASSEHIPLLLDDGQGLMEPQLPDVTDGITKAPRRLEQVPLVGAPAADDGKPTQLALRDSIKKAIRESDAEDLRKALDGLSPEQTEKVLTTGEWTWGSAIHDAARECKDVAVFEVLLDNRRHLLNLKGYLGRTPLHYAAETGSVGVVEKFVEWGGKELLEARDDGGHTPLHWAVGLGHTDVVKWMLRVDPQLLKTKNDDGNTPLDRALEKTKLKVLAVMAVIAGDVAVKLLERGAKMEDLGAQDLKEVVPFTKSFLKDHSESPGLDCLRCCAFFRKMMRTR</sequence>
<accession>A0A0G4G2C2</accession>
<dbReference type="VEuPathDB" id="CryptoDB:Vbra_6140"/>
<reference evidence="3 4" key="1">
    <citation type="submission" date="2014-11" db="EMBL/GenBank/DDBJ databases">
        <authorList>
            <person name="Zhu J."/>
            <person name="Qi W."/>
            <person name="Song R."/>
        </authorList>
    </citation>
    <scope>NUCLEOTIDE SEQUENCE [LARGE SCALE GENOMIC DNA]</scope>
</reference>
<dbReference type="PANTHER" id="PTHR24121:SF21">
    <property type="entry name" value="ANKYRIN REPEAT FAMILY PROTEIN"/>
    <property type="match status" value="1"/>
</dbReference>
<evidence type="ECO:0000256" key="2">
    <source>
        <dbReference type="SAM" id="MobiDB-lite"/>
    </source>
</evidence>
<dbReference type="Proteomes" id="UP000041254">
    <property type="component" value="Unassembled WGS sequence"/>
</dbReference>
<dbReference type="AlphaFoldDB" id="A0A0G4G2C2"/>
<gene>
    <name evidence="3" type="ORF">Vbra_6140</name>
</gene>
<dbReference type="InterPro" id="IPR002110">
    <property type="entry name" value="Ankyrin_rpt"/>
</dbReference>
<dbReference type="InParanoid" id="A0A0G4G2C2"/>
<evidence type="ECO:0000256" key="1">
    <source>
        <dbReference type="PROSITE-ProRule" id="PRU00023"/>
    </source>
</evidence>
<dbReference type="InterPro" id="IPR036770">
    <property type="entry name" value="Ankyrin_rpt-contain_sf"/>
</dbReference>
<proteinExistence type="predicted"/>
<protein>
    <submittedName>
        <fullName evidence="3">Uncharacterized protein</fullName>
    </submittedName>
</protein>